<dbReference type="GO" id="GO:0046872">
    <property type="term" value="F:metal ion binding"/>
    <property type="evidence" value="ECO:0007669"/>
    <property type="project" value="UniProtKB-KW"/>
</dbReference>
<protein>
    <submittedName>
        <fullName evidence="2">DNA-3-methyladenine glycosylase I</fullName>
    </submittedName>
</protein>
<feature type="binding site" evidence="1">
    <location>
        <position position="179"/>
    </location>
    <ligand>
        <name>Zn(2+)</name>
        <dbReference type="ChEBI" id="CHEBI:29105"/>
    </ligand>
</feature>
<dbReference type="Pfam" id="PF03352">
    <property type="entry name" value="Adenine_glyco"/>
    <property type="match status" value="1"/>
</dbReference>
<reference evidence="2" key="2">
    <citation type="submission" date="2021-09" db="EMBL/GenBank/DDBJ databases">
        <authorList>
            <person name="Gilroy R."/>
        </authorList>
    </citation>
    <scope>NUCLEOTIDE SEQUENCE</scope>
    <source>
        <strain evidence="2">CHK173-2145</strain>
    </source>
</reference>
<dbReference type="InterPro" id="IPR011257">
    <property type="entry name" value="DNA_glycosylase"/>
</dbReference>
<evidence type="ECO:0000256" key="1">
    <source>
        <dbReference type="PIRSR" id="PIRSR605019-1"/>
    </source>
</evidence>
<reference evidence="2" key="1">
    <citation type="journal article" date="2021" name="PeerJ">
        <title>Extensive microbial diversity within the chicken gut microbiome revealed by metagenomics and culture.</title>
        <authorList>
            <person name="Gilroy R."/>
            <person name="Ravi A."/>
            <person name="Getino M."/>
            <person name="Pursley I."/>
            <person name="Horton D.L."/>
            <person name="Alikhan N.F."/>
            <person name="Baker D."/>
            <person name="Gharbi K."/>
            <person name="Hall N."/>
            <person name="Watson M."/>
            <person name="Adriaenssens E.M."/>
            <person name="Foster-Nyarko E."/>
            <person name="Jarju S."/>
            <person name="Secka A."/>
            <person name="Antonio M."/>
            <person name="Oren A."/>
            <person name="Chaudhuri R.R."/>
            <person name="La Ragione R."/>
            <person name="Hildebrand F."/>
            <person name="Pallen M.J."/>
        </authorList>
    </citation>
    <scope>NUCLEOTIDE SEQUENCE</scope>
    <source>
        <strain evidence="2">CHK173-2145</strain>
    </source>
</reference>
<sequence>MVKRCAWAMSSAAMQRYHDEVWCRPEHDTRTLFELLCLETYQAGLSWQTVLNKQSAFEAAFHYYDIAAVAAMQSADIDRLMTNAAIIRNRRKLEATVNNARVLMNWPDTPDFATCLWDFVGGHPIRHKVTTDDEVPATTDLSQHISRELKKRGFKFVGPTTVYSFLQGAGLVNDHVLGCDWAPENQ</sequence>
<dbReference type="AlphaFoldDB" id="A0A921F120"/>
<accession>A0A921F120</accession>
<dbReference type="Proteomes" id="UP000721920">
    <property type="component" value="Unassembled WGS sequence"/>
</dbReference>
<dbReference type="InterPro" id="IPR052891">
    <property type="entry name" value="DNA-3mA_glycosylase"/>
</dbReference>
<dbReference type="EMBL" id="DYXN01000060">
    <property type="protein sequence ID" value="HJE86699.1"/>
    <property type="molecule type" value="Genomic_DNA"/>
</dbReference>
<feature type="binding site" evidence="1">
    <location>
        <position position="175"/>
    </location>
    <ligand>
        <name>Zn(2+)</name>
        <dbReference type="ChEBI" id="CHEBI:29105"/>
    </ligand>
</feature>
<dbReference type="PANTHER" id="PTHR30037">
    <property type="entry name" value="DNA-3-METHYLADENINE GLYCOSYLASE 1"/>
    <property type="match status" value="1"/>
</dbReference>
<keyword evidence="1" id="KW-0862">Zinc</keyword>
<gene>
    <name evidence="2" type="ORF">K8U88_03835</name>
</gene>
<comment type="caution">
    <text evidence="2">The sequence shown here is derived from an EMBL/GenBank/DDBJ whole genome shotgun (WGS) entry which is preliminary data.</text>
</comment>
<evidence type="ECO:0000313" key="3">
    <source>
        <dbReference type="Proteomes" id="UP000721920"/>
    </source>
</evidence>
<keyword evidence="1" id="KW-0479">Metal-binding</keyword>
<dbReference type="SUPFAM" id="SSF48150">
    <property type="entry name" value="DNA-glycosylase"/>
    <property type="match status" value="1"/>
</dbReference>
<dbReference type="GO" id="GO:0006284">
    <property type="term" value="P:base-excision repair"/>
    <property type="evidence" value="ECO:0007669"/>
    <property type="project" value="InterPro"/>
</dbReference>
<feature type="binding site" evidence="1">
    <location>
        <position position="18"/>
    </location>
    <ligand>
        <name>Zn(2+)</name>
        <dbReference type="ChEBI" id="CHEBI:29105"/>
    </ligand>
</feature>
<dbReference type="GO" id="GO:0008725">
    <property type="term" value="F:DNA-3-methyladenine glycosylase activity"/>
    <property type="evidence" value="ECO:0007669"/>
    <property type="project" value="InterPro"/>
</dbReference>
<organism evidence="2 3">
    <name type="scientific">Levilactobacillus hammesii</name>
    <dbReference type="NCBI Taxonomy" id="267633"/>
    <lineage>
        <taxon>Bacteria</taxon>
        <taxon>Bacillati</taxon>
        <taxon>Bacillota</taxon>
        <taxon>Bacilli</taxon>
        <taxon>Lactobacillales</taxon>
        <taxon>Lactobacillaceae</taxon>
        <taxon>Levilactobacillus</taxon>
    </lineage>
</organism>
<dbReference type="PANTHER" id="PTHR30037:SF4">
    <property type="entry name" value="DNA-3-METHYLADENINE GLYCOSYLASE I"/>
    <property type="match status" value="1"/>
</dbReference>
<feature type="binding site" evidence="1">
    <location>
        <position position="5"/>
    </location>
    <ligand>
        <name>Zn(2+)</name>
        <dbReference type="ChEBI" id="CHEBI:29105"/>
    </ligand>
</feature>
<dbReference type="Gene3D" id="1.10.340.30">
    <property type="entry name" value="Hypothetical protein, domain 2"/>
    <property type="match status" value="1"/>
</dbReference>
<proteinExistence type="predicted"/>
<name>A0A921F120_9LACO</name>
<dbReference type="InterPro" id="IPR005019">
    <property type="entry name" value="Adenine_glyco"/>
</dbReference>
<evidence type="ECO:0000313" key="2">
    <source>
        <dbReference type="EMBL" id="HJE86699.1"/>
    </source>
</evidence>